<feature type="transmembrane region" description="Helical" evidence="2">
    <location>
        <begin position="241"/>
        <end position="263"/>
    </location>
</feature>
<evidence type="ECO:0008006" key="5">
    <source>
        <dbReference type="Google" id="ProtNLM"/>
    </source>
</evidence>
<dbReference type="OrthoDB" id="67700at2759"/>
<accession>A0A8S1WH91</accession>
<reference evidence="3" key="1">
    <citation type="submission" date="2021-01" db="EMBL/GenBank/DDBJ databases">
        <authorList>
            <consortium name="Genoscope - CEA"/>
            <person name="William W."/>
        </authorList>
    </citation>
    <scope>NUCLEOTIDE SEQUENCE</scope>
</reference>
<evidence type="ECO:0000256" key="1">
    <source>
        <dbReference type="SAM" id="Coils"/>
    </source>
</evidence>
<dbReference type="AlphaFoldDB" id="A0A8S1WH91"/>
<feature type="coiled-coil region" evidence="1">
    <location>
        <begin position="52"/>
        <end position="79"/>
    </location>
</feature>
<evidence type="ECO:0000313" key="3">
    <source>
        <dbReference type="EMBL" id="CAD8189408.1"/>
    </source>
</evidence>
<keyword evidence="2" id="KW-1133">Transmembrane helix</keyword>
<dbReference type="PANTHER" id="PTHR40849">
    <property type="entry name" value="C2 CALCIUM-DEPENDENT MEMBRANE TARGETING"/>
    <property type="match status" value="1"/>
</dbReference>
<evidence type="ECO:0000313" key="4">
    <source>
        <dbReference type="Proteomes" id="UP000683925"/>
    </source>
</evidence>
<feature type="transmembrane region" description="Helical" evidence="2">
    <location>
        <begin position="391"/>
        <end position="411"/>
    </location>
</feature>
<keyword evidence="2" id="KW-0812">Transmembrane</keyword>
<comment type="caution">
    <text evidence="3">The sequence shown here is derived from an EMBL/GenBank/DDBJ whole genome shotgun (WGS) entry which is preliminary data.</text>
</comment>
<feature type="transmembrane region" description="Helical" evidence="2">
    <location>
        <begin position="192"/>
        <end position="221"/>
    </location>
</feature>
<dbReference type="OMA" id="MANEKIQ"/>
<feature type="transmembrane region" description="Helical" evidence="2">
    <location>
        <begin position="351"/>
        <end position="371"/>
    </location>
</feature>
<feature type="transmembrane region" description="Helical" evidence="2">
    <location>
        <begin position="283"/>
        <end position="304"/>
    </location>
</feature>
<organism evidence="3 4">
    <name type="scientific">Paramecium octaurelia</name>
    <dbReference type="NCBI Taxonomy" id="43137"/>
    <lineage>
        <taxon>Eukaryota</taxon>
        <taxon>Sar</taxon>
        <taxon>Alveolata</taxon>
        <taxon>Ciliophora</taxon>
        <taxon>Intramacronucleata</taxon>
        <taxon>Oligohymenophorea</taxon>
        <taxon>Peniculida</taxon>
        <taxon>Parameciidae</taxon>
        <taxon>Paramecium</taxon>
    </lineage>
</organism>
<keyword evidence="4" id="KW-1185">Reference proteome</keyword>
<dbReference type="Proteomes" id="UP000683925">
    <property type="component" value="Unassembled WGS sequence"/>
</dbReference>
<proteinExistence type="predicted"/>
<dbReference type="PANTHER" id="PTHR40849:SF2">
    <property type="entry name" value="RGS DOMAIN-CONTAINING PROTEIN"/>
    <property type="match status" value="1"/>
</dbReference>
<gene>
    <name evidence="3" type="ORF">POCTA_138.1.T0950042</name>
</gene>
<evidence type="ECO:0000256" key="2">
    <source>
        <dbReference type="SAM" id="Phobius"/>
    </source>
</evidence>
<sequence>MNNDNNNPEQQPFGLWNRTAIEKKTTPLDQVKTMANEKIQEIMSNEVVIKVGKELENLKQELKEGYDKLDQKAQSVLHEQKAKMNLWIKQKIEMAIIRVLEKTKPILLESILDPYMCDCLSKLIEDVFEEVWPDIKEEILLQIRVKYADPYELVEFPKPKLCCIQYPWFWFKVWYLYVTQPFDKSIFEQLHWYSWWLIFIVQLIPFYGIQAFIYVFVFLFIDKEDEYQLIRFILAFKSMQFVSIGLIGTMVGYFTFYSCAVVSTVDKSYKDCKDDGPAIFLNFWSDIAAFLLQLLLVWLAIILLKCSKIKGQVRFKHVQESQQQMNNKKMSKQSCCLCCSFNSRGGRLYCFMLYDLICFLGCVALFFGLSVSDGERKLWQYKSTMYLAKTVYGLLSFPFLVFRIPGLTWLLTRSHGTGYDCNGNCVPLVSNLQQYHLRKKSQKQPYDPKYAVQNEDFDVMEGVELMDELVN</sequence>
<name>A0A8S1WH91_PAROT</name>
<dbReference type="EMBL" id="CAJJDP010000094">
    <property type="protein sequence ID" value="CAD8189408.1"/>
    <property type="molecule type" value="Genomic_DNA"/>
</dbReference>
<keyword evidence="2" id="KW-0472">Membrane</keyword>
<protein>
    <recommendedName>
        <fullName evidence="5">Transmembrane protein</fullName>
    </recommendedName>
</protein>
<keyword evidence="1" id="KW-0175">Coiled coil</keyword>